<dbReference type="AlphaFoldDB" id="C5C553"/>
<dbReference type="InterPro" id="IPR038765">
    <property type="entry name" value="Papain-like_cys_pep_sf"/>
</dbReference>
<dbReference type="Proteomes" id="UP000007962">
    <property type="component" value="Chromosome"/>
</dbReference>
<evidence type="ECO:0000256" key="2">
    <source>
        <dbReference type="ARBA" id="ARBA00022670"/>
    </source>
</evidence>
<dbReference type="InterPro" id="IPR000064">
    <property type="entry name" value="NLP_P60_dom"/>
</dbReference>
<name>C5C553_BEUC1</name>
<organism evidence="6 7">
    <name type="scientific">Beutenbergia cavernae (strain ATCC BAA-8 / DSM 12333 / CCUG 43141 / JCM 11478 / NBRC 16432 / NCIMB 13614 / HKI 0122)</name>
    <dbReference type="NCBI Taxonomy" id="471853"/>
    <lineage>
        <taxon>Bacteria</taxon>
        <taxon>Bacillati</taxon>
        <taxon>Actinomycetota</taxon>
        <taxon>Actinomycetes</taxon>
        <taxon>Micrococcales</taxon>
        <taxon>Beutenbergiaceae</taxon>
        <taxon>Beutenbergia</taxon>
    </lineage>
</organism>
<reference evidence="6 7" key="1">
    <citation type="journal article" date="2009" name="Stand. Genomic Sci.">
        <title>Complete genome sequence of Beutenbergia cavernae type strain (HKI 0122).</title>
        <authorList>
            <person name="Land M."/>
            <person name="Pukall R."/>
            <person name="Abt B."/>
            <person name="Goker M."/>
            <person name="Rohde M."/>
            <person name="Glavina Del Rio T."/>
            <person name="Tice H."/>
            <person name="Copeland A."/>
            <person name="Cheng J.F."/>
            <person name="Lucas S."/>
            <person name="Chen F."/>
            <person name="Nolan M."/>
            <person name="Bruce D."/>
            <person name="Goodwin L."/>
            <person name="Pitluck S."/>
            <person name="Ivanova N."/>
            <person name="Mavromatis K."/>
            <person name="Ovchinnikova G."/>
            <person name="Pati A."/>
            <person name="Chen A."/>
            <person name="Palaniappan K."/>
            <person name="Hauser L."/>
            <person name="Chang Y.J."/>
            <person name="Jefferies C.C."/>
            <person name="Saunders E."/>
            <person name="Brettin T."/>
            <person name="Detter J.C."/>
            <person name="Han C."/>
            <person name="Chain P."/>
            <person name="Bristow J."/>
            <person name="Eisen J.A."/>
            <person name="Markowitz V."/>
            <person name="Hugenholtz P."/>
            <person name="Kyrpides N.C."/>
            <person name="Klenk H.P."/>
            <person name="Lapidus A."/>
        </authorList>
    </citation>
    <scope>NUCLEOTIDE SEQUENCE [LARGE SCALE GENOMIC DNA]</scope>
    <source>
        <strain evidence="7">ATCC BAA-8 / DSM 12333 / NBRC 16432</strain>
    </source>
</reference>
<dbReference type="Gene3D" id="3.90.1720.10">
    <property type="entry name" value="endopeptidase domain like (from Nostoc punctiforme)"/>
    <property type="match status" value="1"/>
</dbReference>
<dbReference type="eggNOG" id="COG0791">
    <property type="taxonomic scope" value="Bacteria"/>
</dbReference>
<keyword evidence="2" id="KW-0645">Protease</keyword>
<protein>
    <recommendedName>
        <fullName evidence="5">NlpC/P60 domain-containing protein</fullName>
    </recommendedName>
</protein>
<dbReference type="HOGENOM" id="CLU_134420_0_0_11"/>
<evidence type="ECO:0000256" key="1">
    <source>
        <dbReference type="ARBA" id="ARBA00007074"/>
    </source>
</evidence>
<keyword evidence="7" id="KW-1185">Reference proteome</keyword>
<proteinExistence type="inferred from homology"/>
<keyword evidence="3" id="KW-0378">Hydrolase</keyword>
<dbReference type="EMBL" id="CP001618">
    <property type="protein sequence ID" value="ACQ82193.1"/>
    <property type="molecule type" value="Genomic_DNA"/>
</dbReference>
<feature type="domain" description="NlpC/P60" evidence="5">
    <location>
        <begin position="13"/>
        <end position="141"/>
    </location>
</feature>
<dbReference type="STRING" id="471853.Bcav_3952"/>
<evidence type="ECO:0000259" key="5">
    <source>
        <dbReference type="PROSITE" id="PS51935"/>
    </source>
</evidence>
<dbReference type="GO" id="GO:0006508">
    <property type="term" value="P:proteolysis"/>
    <property type="evidence" value="ECO:0007669"/>
    <property type="project" value="UniProtKB-KW"/>
</dbReference>
<evidence type="ECO:0000313" key="6">
    <source>
        <dbReference type="EMBL" id="ACQ82193.1"/>
    </source>
</evidence>
<accession>C5C553</accession>
<dbReference type="RefSeq" id="WP_015884430.1">
    <property type="nucleotide sequence ID" value="NC_012669.1"/>
</dbReference>
<dbReference type="KEGG" id="bcv:Bcav_3952"/>
<dbReference type="GO" id="GO:0008234">
    <property type="term" value="F:cysteine-type peptidase activity"/>
    <property type="evidence" value="ECO:0007669"/>
    <property type="project" value="UniProtKB-KW"/>
</dbReference>
<dbReference type="SUPFAM" id="SSF54001">
    <property type="entry name" value="Cysteine proteinases"/>
    <property type="match status" value="1"/>
</dbReference>
<sequence length="149" mass="15696">MTAGDLTWPVPDGGWPAWVRDVPYDAARHPLAQTGPIERGANCQRYAYAVVGLFGLEVPPLRSSDLWERGPQVAADELEPLDLVLVNGSAEAYGAHVGVVLGPDAVLHLCAEVGRPAVWGWADLAARERYAVVLGGVRPAGVSPPPDGA</sequence>
<gene>
    <name evidence="6" type="ordered locus">Bcav_3952</name>
</gene>
<dbReference type="PROSITE" id="PS51935">
    <property type="entry name" value="NLPC_P60"/>
    <property type="match status" value="1"/>
</dbReference>
<comment type="similarity">
    <text evidence="1">Belongs to the peptidase C40 family.</text>
</comment>
<evidence type="ECO:0000256" key="4">
    <source>
        <dbReference type="ARBA" id="ARBA00022807"/>
    </source>
</evidence>
<evidence type="ECO:0000313" key="7">
    <source>
        <dbReference type="Proteomes" id="UP000007962"/>
    </source>
</evidence>
<evidence type="ECO:0000256" key="3">
    <source>
        <dbReference type="ARBA" id="ARBA00022801"/>
    </source>
</evidence>
<keyword evidence="4" id="KW-0788">Thiol protease</keyword>